<accession>A0ACB7GDU5</accession>
<gene>
    <name evidence="1" type="ORF">MANES_15G179612v8</name>
</gene>
<comment type="caution">
    <text evidence="1">The sequence shown here is derived from an EMBL/GenBank/DDBJ whole genome shotgun (WGS) entry which is preliminary data.</text>
</comment>
<protein>
    <submittedName>
        <fullName evidence="1">Uncharacterized protein</fullName>
    </submittedName>
</protein>
<evidence type="ECO:0000313" key="1">
    <source>
        <dbReference type="EMBL" id="KAG8637910.1"/>
    </source>
</evidence>
<organism evidence="1 2">
    <name type="scientific">Manihot esculenta</name>
    <name type="common">Cassava</name>
    <name type="synonym">Jatropha manihot</name>
    <dbReference type="NCBI Taxonomy" id="3983"/>
    <lineage>
        <taxon>Eukaryota</taxon>
        <taxon>Viridiplantae</taxon>
        <taxon>Streptophyta</taxon>
        <taxon>Embryophyta</taxon>
        <taxon>Tracheophyta</taxon>
        <taxon>Spermatophyta</taxon>
        <taxon>Magnoliopsida</taxon>
        <taxon>eudicotyledons</taxon>
        <taxon>Gunneridae</taxon>
        <taxon>Pentapetalae</taxon>
        <taxon>rosids</taxon>
        <taxon>fabids</taxon>
        <taxon>Malpighiales</taxon>
        <taxon>Euphorbiaceae</taxon>
        <taxon>Crotonoideae</taxon>
        <taxon>Manihoteae</taxon>
        <taxon>Manihot</taxon>
    </lineage>
</organism>
<keyword evidence="2" id="KW-1185">Reference proteome</keyword>
<dbReference type="Proteomes" id="UP000091857">
    <property type="component" value="Chromosome 15"/>
</dbReference>
<sequence>MRLRTELQKKIQELEKYRLSGASLLILANKQDLKGALTPDEIAKVLNLENMDKIRHWKIVGCSAYTGEGLLEGFDWLVQDMMIP</sequence>
<evidence type="ECO:0000313" key="2">
    <source>
        <dbReference type="Proteomes" id="UP000091857"/>
    </source>
</evidence>
<name>A0ACB7GDU5_MANES</name>
<reference evidence="2" key="1">
    <citation type="journal article" date="2016" name="Nat. Biotechnol.">
        <title>Sequencing wild and cultivated cassava and related species reveals extensive interspecific hybridization and genetic diversity.</title>
        <authorList>
            <person name="Bredeson J.V."/>
            <person name="Lyons J.B."/>
            <person name="Prochnik S.E."/>
            <person name="Wu G.A."/>
            <person name="Ha C.M."/>
            <person name="Edsinger-Gonzales E."/>
            <person name="Grimwood J."/>
            <person name="Schmutz J."/>
            <person name="Rabbi I.Y."/>
            <person name="Egesi C."/>
            <person name="Nauluvula P."/>
            <person name="Lebot V."/>
            <person name="Ndunguru J."/>
            <person name="Mkamilo G."/>
            <person name="Bart R.S."/>
            <person name="Setter T.L."/>
            <person name="Gleadow R.M."/>
            <person name="Kulakow P."/>
            <person name="Ferguson M.E."/>
            <person name="Rounsley S."/>
            <person name="Rokhsar D.S."/>
        </authorList>
    </citation>
    <scope>NUCLEOTIDE SEQUENCE [LARGE SCALE GENOMIC DNA]</scope>
    <source>
        <strain evidence="2">cv. AM560-2</strain>
    </source>
</reference>
<dbReference type="EMBL" id="CM004401">
    <property type="protein sequence ID" value="KAG8637910.1"/>
    <property type="molecule type" value="Genomic_DNA"/>
</dbReference>
<proteinExistence type="predicted"/>